<evidence type="ECO:0000313" key="1">
    <source>
        <dbReference type="Ensembl" id="ENSDNVP00000024989.1"/>
    </source>
</evidence>
<dbReference type="SUPFAM" id="SSF50447">
    <property type="entry name" value="Translation proteins"/>
    <property type="match status" value="1"/>
</dbReference>
<evidence type="ECO:0000313" key="2">
    <source>
        <dbReference type="Proteomes" id="UP000694423"/>
    </source>
</evidence>
<sequence length="45" mass="5191">MSGLWSKAIFAGYKYGLQNQREDTVLPEMKGVYFWMGKRCSGQEV</sequence>
<reference evidence="1" key="1">
    <citation type="submission" date="2025-08" db="UniProtKB">
        <authorList>
            <consortium name="Ensembl"/>
        </authorList>
    </citation>
    <scope>IDENTIFICATION</scope>
</reference>
<name>A0A8C4PDG6_DRONO</name>
<dbReference type="InterPro" id="IPR038661">
    <property type="entry name" value="Ribosomal_eL33_sf"/>
</dbReference>
<dbReference type="Gene3D" id="2.40.10.190">
    <property type="entry name" value="translation elongation factor selb, chain A, domain 4"/>
    <property type="match status" value="1"/>
</dbReference>
<dbReference type="Ensembl" id="ENSDNVT00000030238.1">
    <property type="protein sequence ID" value="ENSDNVP00000024989.1"/>
    <property type="gene ID" value="ENSDNVG00000017376.1"/>
</dbReference>
<dbReference type="AlphaFoldDB" id="A0A8C4PDG6"/>
<reference evidence="1" key="2">
    <citation type="submission" date="2025-09" db="UniProtKB">
        <authorList>
            <consortium name="Ensembl"/>
        </authorList>
    </citation>
    <scope>IDENTIFICATION</scope>
</reference>
<dbReference type="Proteomes" id="UP000694423">
    <property type="component" value="Unplaced"/>
</dbReference>
<keyword evidence="2" id="KW-1185">Reference proteome</keyword>
<dbReference type="InterPro" id="IPR009000">
    <property type="entry name" value="Transl_B-barrel_sf"/>
</dbReference>
<organism evidence="1 2">
    <name type="scientific">Dromaius novaehollandiae</name>
    <name type="common">Emu</name>
    <dbReference type="NCBI Taxonomy" id="8790"/>
    <lineage>
        <taxon>Eukaryota</taxon>
        <taxon>Metazoa</taxon>
        <taxon>Chordata</taxon>
        <taxon>Craniata</taxon>
        <taxon>Vertebrata</taxon>
        <taxon>Euteleostomi</taxon>
        <taxon>Archelosauria</taxon>
        <taxon>Archosauria</taxon>
        <taxon>Dinosauria</taxon>
        <taxon>Saurischia</taxon>
        <taxon>Theropoda</taxon>
        <taxon>Coelurosauria</taxon>
        <taxon>Aves</taxon>
        <taxon>Palaeognathae</taxon>
        <taxon>Casuariiformes</taxon>
        <taxon>Dromaiidae</taxon>
        <taxon>Dromaius</taxon>
    </lineage>
</organism>
<accession>A0A8C4PDG6</accession>
<protein>
    <submittedName>
        <fullName evidence="1">Uncharacterized protein</fullName>
    </submittedName>
</protein>
<proteinExistence type="predicted"/>